<name>A0A845H1I1_9BURK</name>
<evidence type="ECO:0000313" key="2">
    <source>
        <dbReference type="EMBL" id="MYM98747.1"/>
    </source>
</evidence>
<evidence type="ECO:0000313" key="3">
    <source>
        <dbReference type="Proteomes" id="UP000447355"/>
    </source>
</evidence>
<comment type="caution">
    <text evidence="2">The sequence shown here is derived from an EMBL/GenBank/DDBJ whole genome shotgun (WGS) entry which is preliminary data.</text>
</comment>
<dbReference type="Proteomes" id="UP000447355">
    <property type="component" value="Unassembled WGS sequence"/>
</dbReference>
<reference evidence="2" key="1">
    <citation type="submission" date="2019-12" db="EMBL/GenBank/DDBJ databases">
        <title>Novel species isolated from a subtropical stream in China.</title>
        <authorList>
            <person name="Lu H."/>
        </authorList>
    </citation>
    <scope>NUCLEOTIDE SEQUENCE [LARGE SCALE GENOMIC DNA]</scope>
    <source>
        <strain evidence="2">FT81W</strain>
    </source>
</reference>
<dbReference type="RefSeq" id="WP_161087548.1">
    <property type="nucleotide sequence ID" value="NZ_WWCX01000145.1"/>
</dbReference>
<evidence type="ECO:0000259" key="1">
    <source>
        <dbReference type="Pfam" id="PF14485"/>
    </source>
</evidence>
<proteinExistence type="predicted"/>
<dbReference type="EMBL" id="WWCX01000145">
    <property type="protein sequence ID" value="MYM98747.1"/>
    <property type="molecule type" value="Genomic_DNA"/>
</dbReference>
<sequence length="32" mass="3506">MAVKGKLFHAITGHHHTNVLISIDTAPQIARK</sequence>
<dbReference type="InterPro" id="IPR027826">
    <property type="entry name" value="DUF4431"/>
</dbReference>
<accession>A0A845H1I1</accession>
<gene>
    <name evidence="2" type="ORF">GTP90_33385</name>
</gene>
<dbReference type="AlphaFoldDB" id="A0A845H1I1"/>
<organism evidence="2 3">
    <name type="scientific">Duganella vulcania</name>
    <dbReference type="NCBI Taxonomy" id="2692166"/>
    <lineage>
        <taxon>Bacteria</taxon>
        <taxon>Pseudomonadati</taxon>
        <taxon>Pseudomonadota</taxon>
        <taxon>Betaproteobacteria</taxon>
        <taxon>Burkholderiales</taxon>
        <taxon>Oxalobacteraceae</taxon>
        <taxon>Telluria group</taxon>
        <taxon>Duganella</taxon>
    </lineage>
</organism>
<protein>
    <submittedName>
        <fullName evidence="2">DUF4431 domain-containing protein</fullName>
    </submittedName>
</protein>
<feature type="domain" description="DUF4431" evidence="1">
    <location>
        <begin position="3"/>
        <end position="24"/>
    </location>
</feature>
<dbReference type="Pfam" id="PF14485">
    <property type="entry name" value="DUF4431"/>
    <property type="match status" value="1"/>
</dbReference>